<feature type="transmembrane region" description="Helical" evidence="7">
    <location>
        <begin position="445"/>
        <end position="461"/>
    </location>
</feature>
<evidence type="ECO:0000256" key="1">
    <source>
        <dbReference type="ARBA" id="ARBA00004651"/>
    </source>
</evidence>
<dbReference type="Pfam" id="PF07690">
    <property type="entry name" value="MFS_1"/>
    <property type="match status" value="1"/>
</dbReference>
<dbReference type="SUPFAM" id="SSF103473">
    <property type="entry name" value="MFS general substrate transporter"/>
    <property type="match status" value="1"/>
</dbReference>
<protein>
    <submittedName>
        <fullName evidence="8">MFS transporter</fullName>
    </submittedName>
</protein>
<dbReference type="InterPro" id="IPR036259">
    <property type="entry name" value="MFS_trans_sf"/>
</dbReference>
<proteinExistence type="predicted"/>
<sequence>MRIGVDDGPRVRAAVSRGAGTSSWARARALLAQRPFRRLWVVTGYCSTADWLALFGLAALGSTLASSATGVNFTFSGILFVNLLPGLLFAPIAGLISDRFDRRTVMVVADLARCALLLSIAVANSYWWILAGNFFVQMATTMWIPAKDAALPRLLRRPDQVASAAQLGLVMTYGITVLAAGGLFTLITGAGTLFGVSAEVIGTNGLSRITIVVAALLYLASASSLTALLPELSKPFAGSAPAGRAEAASAPAVGRGPGIAGMLRESVSYLRDVPLVRGLLIGMIGAFAAGGAVVGSAQPYALSLLGGQAAFGLLLLAAFLGLVVGIVGTPRVAYRMTPERLFGIAVVAAGLVLVLVALSPHLAVSLVAVSMVGACAGTAFLTGTTIIGSRVEDSMRGRINALYQSMLKVVLGCSVALSPLLVTLIGRRSVHLWGDDFLIDGTRPVILGGGLLAVGMGALAYRQMRGNSRTPEHETPDPATVDGGRTS</sequence>
<dbReference type="InterPro" id="IPR011701">
    <property type="entry name" value="MFS"/>
</dbReference>
<feature type="region of interest" description="Disordered" evidence="6">
    <location>
        <begin position="465"/>
        <end position="487"/>
    </location>
</feature>
<comment type="subcellular location">
    <subcellularLocation>
        <location evidence="1">Cell membrane</location>
        <topology evidence="1">Multi-pass membrane protein</topology>
    </subcellularLocation>
</comment>
<organism evidence="8 9">
    <name type="scientific">Micromonospora azadirachtae</name>
    <dbReference type="NCBI Taxonomy" id="1970735"/>
    <lineage>
        <taxon>Bacteria</taxon>
        <taxon>Bacillati</taxon>
        <taxon>Actinomycetota</taxon>
        <taxon>Actinomycetes</taxon>
        <taxon>Micromonosporales</taxon>
        <taxon>Micromonosporaceae</taxon>
        <taxon>Micromonospora</taxon>
    </lineage>
</organism>
<evidence type="ECO:0000256" key="3">
    <source>
        <dbReference type="ARBA" id="ARBA00022692"/>
    </source>
</evidence>
<evidence type="ECO:0000256" key="5">
    <source>
        <dbReference type="ARBA" id="ARBA00023136"/>
    </source>
</evidence>
<evidence type="ECO:0000313" key="8">
    <source>
        <dbReference type="EMBL" id="MFD0783636.1"/>
    </source>
</evidence>
<evidence type="ECO:0000256" key="4">
    <source>
        <dbReference type="ARBA" id="ARBA00022989"/>
    </source>
</evidence>
<feature type="transmembrane region" description="Helical" evidence="7">
    <location>
        <begin position="364"/>
        <end position="387"/>
    </location>
</feature>
<dbReference type="PANTHER" id="PTHR23513:SF6">
    <property type="entry name" value="MAJOR FACILITATOR SUPERFAMILY ASSOCIATED DOMAIN-CONTAINING PROTEIN"/>
    <property type="match status" value="1"/>
</dbReference>
<evidence type="ECO:0000256" key="7">
    <source>
        <dbReference type="SAM" id="Phobius"/>
    </source>
</evidence>
<dbReference type="Gene3D" id="1.20.1250.20">
    <property type="entry name" value="MFS general substrate transporter like domains"/>
    <property type="match status" value="1"/>
</dbReference>
<reference evidence="9" key="1">
    <citation type="journal article" date="2019" name="Int. J. Syst. Evol. Microbiol.">
        <title>The Global Catalogue of Microorganisms (GCM) 10K type strain sequencing project: providing services to taxonomists for standard genome sequencing and annotation.</title>
        <authorList>
            <consortium name="The Broad Institute Genomics Platform"/>
            <consortium name="The Broad Institute Genome Sequencing Center for Infectious Disease"/>
            <person name="Wu L."/>
            <person name="Ma J."/>
        </authorList>
    </citation>
    <scope>NUCLEOTIDE SEQUENCE [LARGE SCALE GENOMIC DNA]</scope>
    <source>
        <strain evidence="9">JCM 32148</strain>
    </source>
</reference>
<accession>A0ABW2ZYE0</accession>
<keyword evidence="4 7" id="KW-1133">Transmembrane helix</keyword>
<evidence type="ECO:0000256" key="2">
    <source>
        <dbReference type="ARBA" id="ARBA00022475"/>
    </source>
</evidence>
<keyword evidence="3 7" id="KW-0812">Transmembrane</keyword>
<dbReference type="CDD" id="cd06173">
    <property type="entry name" value="MFS_MefA_like"/>
    <property type="match status" value="1"/>
</dbReference>
<feature type="transmembrane region" description="Helical" evidence="7">
    <location>
        <begin position="341"/>
        <end position="358"/>
    </location>
</feature>
<evidence type="ECO:0000256" key="6">
    <source>
        <dbReference type="SAM" id="MobiDB-lite"/>
    </source>
</evidence>
<comment type="caution">
    <text evidence="8">The sequence shown here is derived from an EMBL/GenBank/DDBJ whole genome shotgun (WGS) entry which is preliminary data.</text>
</comment>
<keyword evidence="2" id="KW-1003">Cell membrane</keyword>
<keyword evidence="5 7" id="KW-0472">Membrane</keyword>
<feature type="transmembrane region" description="Helical" evidence="7">
    <location>
        <begin position="407"/>
        <end position="425"/>
    </location>
</feature>
<keyword evidence="9" id="KW-1185">Reference proteome</keyword>
<feature type="transmembrane region" description="Helical" evidence="7">
    <location>
        <begin position="39"/>
        <end position="61"/>
    </location>
</feature>
<dbReference type="Proteomes" id="UP001597053">
    <property type="component" value="Unassembled WGS sequence"/>
</dbReference>
<dbReference type="PANTHER" id="PTHR23513">
    <property type="entry name" value="INTEGRAL MEMBRANE EFFLUX PROTEIN-RELATED"/>
    <property type="match status" value="1"/>
</dbReference>
<evidence type="ECO:0000313" key="9">
    <source>
        <dbReference type="Proteomes" id="UP001597053"/>
    </source>
</evidence>
<name>A0ABW2ZYE0_9ACTN</name>
<gene>
    <name evidence="8" type="ORF">ACFQZ8_06890</name>
</gene>
<feature type="transmembrane region" description="Helical" evidence="7">
    <location>
        <begin position="278"/>
        <end position="297"/>
    </location>
</feature>
<feature type="transmembrane region" description="Helical" evidence="7">
    <location>
        <begin position="167"/>
        <end position="194"/>
    </location>
</feature>
<dbReference type="EMBL" id="JBHTHM010000189">
    <property type="protein sequence ID" value="MFD0783636.1"/>
    <property type="molecule type" value="Genomic_DNA"/>
</dbReference>
<feature type="transmembrane region" description="Helical" evidence="7">
    <location>
        <begin position="309"/>
        <end position="329"/>
    </location>
</feature>
<feature type="transmembrane region" description="Helical" evidence="7">
    <location>
        <begin position="73"/>
        <end position="97"/>
    </location>
</feature>